<feature type="transmembrane region" description="Helical" evidence="1">
    <location>
        <begin position="12"/>
        <end position="34"/>
    </location>
</feature>
<keyword evidence="1" id="KW-0812">Transmembrane</keyword>
<evidence type="ECO:0000313" key="3">
    <source>
        <dbReference type="Proteomes" id="UP001382955"/>
    </source>
</evidence>
<sequence length="100" mass="11597">MLSPIDVLKGFINLKSYFTWVIMAITVWGGFSFFKKRSTSLSWSKHLTTFFIILGVFSLIYFCCFRHKEPSSKYYGQLIGKIDQAIDKYGDTINNYNGLK</sequence>
<accession>A0ABU8ZTB0</accession>
<organism evidence="2 3">
    <name type="scientific">Candidatus Phytoplasma fabacearum</name>
    <dbReference type="NCBI Taxonomy" id="2982628"/>
    <lineage>
        <taxon>Bacteria</taxon>
        <taxon>Bacillati</taxon>
        <taxon>Mycoplasmatota</taxon>
        <taxon>Mollicutes</taxon>
        <taxon>Acholeplasmatales</taxon>
        <taxon>Acholeplasmataceae</taxon>
        <taxon>Candidatus Phytoplasma</taxon>
        <taxon>16SrII (Peanut WB group)</taxon>
    </lineage>
</organism>
<comment type="caution">
    <text evidence="2">The sequence shown here is derived from an EMBL/GenBank/DDBJ whole genome shotgun (WGS) entry which is preliminary data.</text>
</comment>
<keyword evidence="1" id="KW-0472">Membrane</keyword>
<reference evidence="2 3" key="1">
    <citation type="journal article" date="2023" name="Int. J. Syst. Evol. Microbiol.">
        <title>The observation of taxonomic boundaries for the 16SrII and 16SrXXV phytoplasmas using genome-based delimitation.</title>
        <authorList>
            <person name="Rodrigues Jardim B."/>
            <person name="Tran-Nguyen L.T.T."/>
            <person name="Gambley C."/>
            <person name="Al-Sadi A.M."/>
            <person name="Al-Subhi A.M."/>
            <person name="Foissac X."/>
            <person name="Salar P."/>
            <person name="Cai H."/>
            <person name="Yang J.Y."/>
            <person name="Davis R."/>
            <person name="Jones L."/>
            <person name="Rodoni B."/>
            <person name="Constable F.E."/>
        </authorList>
    </citation>
    <scope>NUCLEOTIDE SEQUENCE [LARGE SCALE GENOMIC DNA]</scope>
    <source>
        <strain evidence="2">BAWM-322</strain>
    </source>
</reference>
<evidence type="ECO:0000256" key="1">
    <source>
        <dbReference type="SAM" id="Phobius"/>
    </source>
</evidence>
<keyword evidence="1" id="KW-1133">Transmembrane helix</keyword>
<dbReference type="EMBL" id="JAOSIK010000050">
    <property type="protein sequence ID" value="MEK0312169.1"/>
    <property type="molecule type" value="Genomic_DNA"/>
</dbReference>
<feature type="non-terminal residue" evidence="2">
    <location>
        <position position="100"/>
    </location>
</feature>
<evidence type="ECO:0000313" key="2">
    <source>
        <dbReference type="EMBL" id="MEK0312169.1"/>
    </source>
</evidence>
<gene>
    <name evidence="2" type="ORF">OC725_02760</name>
</gene>
<protein>
    <submittedName>
        <fullName evidence="2">DNA double-strand break repair protein Rad50</fullName>
    </submittedName>
</protein>
<dbReference type="Proteomes" id="UP001382955">
    <property type="component" value="Unassembled WGS sequence"/>
</dbReference>
<name>A0ABU8ZTB0_9MOLU</name>
<keyword evidence="3" id="KW-1185">Reference proteome</keyword>
<feature type="transmembrane region" description="Helical" evidence="1">
    <location>
        <begin position="46"/>
        <end position="65"/>
    </location>
</feature>
<proteinExistence type="predicted"/>